<accession>A0ABQ3G253</accession>
<evidence type="ECO:0000313" key="3">
    <source>
        <dbReference type="Proteomes" id="UP000626210"/>
    </source>
</evidence>
<dbReference type="Proteomes" id="UP000626210">
    <property type="component" value="Unassembled WGS sequence"/>
</dbReference>
<sequence length="101" mass="10939">MPLQDAFGTSVHMADGHACDTQRRPVSAAVPVKGVVTAEGVRHRDRELRHARKLLCKTQVFQAGPPPNRPSGTSSRSVDDGRRRVSNAALSTAAAWIDRAR</sequence>
<name>A0ABQ3G253_9BURK</name>
<evidence type="ECO:0000313" key="2">
    <source>
        <dbReference type="EMBL" id="GHC82776.1"/>
    </source>
</evidence>
<keyword evidence="3" id="KW-1185">Reference proteome</keyword>
<comment type="caution">
    <text evidence="2">The sequence shown here is derived from an EMBL/GenBank/DDBJ whole genome shotgun (WGS) entry which is preliminary data.</text>
</comment>
<gene>
    <name evidence="2" type="ORF">GCM10007320_26210</name>
</gene>
<proteinExistence type="predicted"/>
<reference evidence="3" key="1">
    <citation type="journal article" date="2019" name="Int. J. Syst. Evol. Microbiol.">
        <title>The Global Catalogue of Microorganisms (GCM) 10K type strain sequencing project: providing services to taxonomists for standard genome sequencing and annotation.</title>
        <authorList>
            <consortium name="The Broad Institute Genomics Platform"/>
            <consortium name="The Broad Institute Genome Sequencing Center for Infectious Disease"/>
            <person name="Wu L."/>
            <person name="Ma J."/>
        </authorList>
    </citation>
    <scope>NUCLEOTIDE SEQUENCE [LARGE SCALE GENOMIC DNA]</scope>
    <source>
        <strain evidence="3">KCTC 23314</strain>
    </source>
</reference>
<feature type="region of interest" description="Disordered" evidence="1">
    <location>
        <begin position="59"/>
        <end position="90"/>
    </location>
</feature>
<protein>
    <submittedName>
        <fullName evidence="2">Uncharacterized protein</fullName>
    </submittedName>
</protein>
<dbReference type="EMBL" id="BMYK01000006">
    <property type="protein sequence ID" value="GHC82776.1"/>
    <property type="molecule type" value="Genomic_DNA"/>
</dbReference>
<organism evidence="2 3">
    <name type="scientific">Pseudorhodoferax aquiterrae</name>
    <dbReference type="NCBI Taxonomy" id="747304"/>
    <lineage>
        <taxon>Bacteria</taxon>
        <taxon>Pseudomonadati</taxon>
        <taxon>Pseudomonadota</taxon>
        <taxon>Betaproteobacteria</taxon>
        <taxon>Burkholderiales</taxon>
        <taxon>Comamonadaceae</taxon>
    </lineage>
</organism>
<evidence type="ECO:0000256" key="1">
    <source>
        <dbReference type="SAM" id="MobiDB-lite"/>
    </source>
</evidence>